<comment type="caution">
    <text evidence="2">The sequence shown here is derived from an EMBL/GenBank/DDBJ whole genome shotgun (WGS) entry which is preliminary data.</text>
</comment>
<evidence type="ECO:0000313" key="2">
    <source>
        <dbReference type="EMBL" id="OGH85965.1"/>
    </source>
</evidence>
<accession>A0A1F6NQ31</accession>
<proteinExistence type="predicted"/>
<gene>
    <name evidence="2" type="ORF">A2493_00285</name>
</gene>
<reference evidence="2 3" key="1">
    <citation type="journal article" date="2016" name="Nat. Commun.">
        <title>Thousands of microbial genomes shed light on interconnected biogeochemical processes in an aquifer system.</title>
        <authorList>
            <person name="Anantharaman K."/>
            <person name="Brown C.T."/>
            <person name="Hug L.A."/>
            <person name="Sharon I."/>
            <person name="Castelle C.J."/>
            <person name="Probst A.J."/>
            <person name="Thomas B.C."/>
            <person name="Singh A."/>
            <person name="Wilkins M.J."/>
            <person name="Karaoz U."/>
            <person name="Brodie E.L."/>
            <person name="Williams K.H."/>
            <person name="Hubbard S.S."/>
            <person name="Banfield J.F."/>
        </authorList>
    </citation>
    <scope>NUCLEOTIDE SEQUENCE [LARGE SCALE GENOMIC DNA]</scope>
</reference>
<feature type="compositionally biased region" description="Basic and acidic residues" evidence="1">
    <location>
        <begin position="388"/>
        <end position="402"/>
    </location>
</feature>
<organism evidence="2 3">
    <name type="scientific">Candidatus Magasanikbacteria bacterium RIFOXYC12_FULL_33_11</name>
    <dbReference type="NCBI Taxonomy" id="1798701"/>
    <lineage>
        <taxon>Bacteria</taxon>
        <taxon>Candidatus Magasanikiibacteriota</taxon>
    </lineage>
</organism>
<sequence>MPATVDHEADAAHGLTVLADHDPDEHLGPERKVLTQDDLQRRTGAEQGVELALDVAGVTNTDDRSTEVDLFADVVVRRDVTDPAEAVTAGAEPTAELEVSIAPLEPKVELQPAFDTQMGQTRPEAEAHPDLEALLQRLDILLDDLEIVGVGGDADVQKLEALAEIVDPTIEGFLDVRDRLDGSLLAQSDRHPKLPLHLLTDGFGKLLQGLHDEIPLGVVVVLHLLELELELGDAVRGPTPRAELLHLELPDRSPEVCVDGRSDLADLSEKLGLLDALPLMPRREGRGTAGDRRLLIVHRQALLGRVRLESLARLGRLVLPPDGREVGLHDLTTLTEAGGSPLGAALKRRLEVRADALAEILDGCRLDLLDHQGRDRHGLSLRLVGVQGERHQDDGDELEQRGVAHSNSP</sequence>
<feature type="region of interest" description="Disordered" evidence="1">
    <location>
        <begin position="388"/>
        <end position="409"/>
    </location>
</feature>
<evidence type="ECO:0000313" key="3">
    <source>
        <dbReference type="Proteomes" id="UP000178349"/>
    </source>
</evidence>
<dbReference type="AlphaFoldDB" id="A0A1F6NQ31"/>
<evidence type="ECO:0000256" key="1">
    <source>
        <dbReference type="SAM" id="MobiDB-lite"/>
    </source>
</evidence>
<name>A0A1F6NQ31_9BACT</name>
<dbReference type="EMBL" id="MFQW01000033">
    <property type="protein sequence ID" value="OGH85965.1"/>
    <property type="molecule type" value="Genomic_DNA"/>
</dbReference>
<protein>
    <submittedName>
        <fullName evidence="2">Uncharacterized protein</fullName>
    </submittedName>
</protein>
<dbReference type="Proteomes" id="UP000178349">
    <property type="component" value="Unassembled WGS sequence"/>
</dbReference>